<dbReference type="Gene3D" id="1.10.260.40">
    <property type="entry name" value="lambda repressor-like DNA-binding domains"/>
    <property type="match status" value="1"/>
</dbReference>
<dbReference type="SUPFAM" id="SSF47413">
    <property type="entry name" value="lambda repressor-like DNA-binding domains"/>
    <property type="match status" value="1"/>
</dbReference>
<dbReference type="OrthoDB" id="672239at2"/>
<dbReference type="GO" id="GO:0003677">
    <property type="term" value="F:DNA binding"/>
    <property type="evidence" value="ECO:0007669"/>
    <property type="project" value="InterPro"/>
</dbReference>
<accession>A0A3E0D6E2</accession>
<keyword evidence="3" id="KW-1185">Reference proteome</keyword>
<dbReference type="PROSITE" id="PS50943">
    <property type="entry name" value="HTH_CROC1"/>
    <property type="match status" value="1"/>
</dbReference>
<evidence type="ECO:0000313" key="2">
    <source>
        <dbReference type="EMBL" id="REG78226.1"/>
    </source>
</evidence>
<evidence type="ECO:0000313" key="3">
    <source>
        <dbReference type="Proteomes" id="UP000256405"/>
    </source>
</evidence>
<dbReference type="Proteomes" id="UP000256405">
    <property type="component" value="Unassembled WGS sequence"/>
</dbReference>
<dbReference type="AlphaFoldDB" id="A0A3E0D6E2"/>
<sequence length="161" mass="18794">MKNNEFDEYDVKIGLETLKDWNEEALKESDSRAKENALKRSPATQIKIQLAGLQYRIEENLENSDSIIDMEEIVKELNGILNITKSKLAQSIDMDSPNLSKYLKGDRKLNSNLAMKLGSFFHINPEIWLEIVMKNELIKLKSEQDNLEKYKKYDYEKVISY</sequence>
<dbReference type="EMBL" id="QUNF01000039">
    <property type="protein sequence ID" value="REG78226.1"/>
    <property type="molecule type" value="Genomic_DNA"/>
</dbReference>
<proteinExistence type="predicted"/>
<name>A0A3E0D6E2_9BACT</name>
<dbReference type="InterPro" id="IPR001387">
    <property type="entry name" value="Cro/C1-type_HTH"/>
</dbReference>
<feature type="domain" description="HTH cro/C1-type" evidence="1">
    <location>
        <begin position="81"/>
        <end position="128"/>
    </location>
</feature>
<protein>
    <submittedName>
        <fullName evidence="2">Plasmid maintenance system antidote protein VapI</fullName>
    </submittedName>
</protein>
<reference evidence="2 3" key="1">
    <citation type="submission" date="2018-08" db="EMBL/GenBank/DDBJ databases">
        <title>Genomic Encyclopedia of Archaeal and Bacterial Type Strains, Phase II (KMG-II): from individual species to whole genera.</title>
        <authorList>
            <person name="Goeker M."/>
        </authorList>
    </citation>
    <scope>NUCLEOTIDE SEQUENCE [LARGE SCALE GENOMIC DNA]</scope>
    <source>
        <strain evidence="2 3">DSM 15986</strain>
    </source>
</reference>
<evidence type="ECO:0000259" key="1">
    <source>
        <dbReference type="PROSITE" id="PS50943"/>
    </source>
</evidence>
<organism evidence="2 3">
    <name type="scientific">Algoriphagus antarcticus</name>
    <dbReference type="NCBI Taxonomy" id="238540"/>
    <lineage>
        <taxon>Bacteria</taxon>
        <taxon>Pseudomonadati</taxon>
        <taxon>Bacteroidota</taxon>
        <taxon>Cytophagia</taxon>
        <taxon>Cytophagales</taxon>
        <taxon>Cyclobacteriaceae</taxon>
        <taxon>Algoriphagus</taxon>
    </lineage>
</organism>
<dbReference type="RefSeq" id="WP_086543651.1">
    <property type="nucleotide sequence ID" value="NZ_MSSW01000082.1"/>
</dbReference>
<comment type="caution">
    <text evidence="2">The sequence shown here is derived from an EMBL/GenBank/DDBJ whole genome shotgun (WGS) entry which is preliminary data.</text>
</comment>
<dbReference type="CDD" id="cd00093">
    <property type="entry name" value="HTH_XRE"/>
    <property type="match status" value="1"/>
</dbReference>
<dbReference type="InterPro" id="IPR010982">
    <property type="entry name" value="Lambda_DNA-bd_dom_sf"/>
</dbReference>
<gene>
    <name evidence="2" type="ORF">C8N25_13918</name>
</gene>